<evidence type="ECO:0000256" key="1">
    <source>
        <dbReference type="SAM" id="Phobius"/>
    </source>
</evidence>
<dbReference type="Pfam" id="PF04367">
    <property type="entry name" value="DUF502"/>
    <property type="match status" value="1"/>
</dbReference>
<dbReference type="EMBL" id="CACVAY010000113">
    <property type="protein sequence ID" value="CAA6823585.1"/>
    <property type="molecule type" value="Genomic_DNA"/>
</dbReference>
<feature type="transmembrane region" description="Helical" evidence="1">
    <location>
        <begin position="7"/>
        <end position="30"/>
    </location>
</feature>
<protein>
    <submittedName>
        <fullName evidence="2">Transporter</fullName>
    </submittedName>
</protein>
<gene>
    <name evidence="2" type="ORF">HELGO_WM21270</name>
</gene>
<name>A0A6S6TW13_9GAMM</name>
<evidence type="ECO:0000313" key="2">
    <source>
        <dbReference type="EMBL" id="CAA6823585.1"/>
    </source>
</evidence>
<reference evidence="2" key="1">
    <citation type="submission" date="2020-01" db="EMBL/GenBank/DDBJ databases">
        <authorList>
            <person name="Meier V. D."/>
            <person name="Meier V D."/>
        </authorList>
    </citation>
    <scope>NUCLEOTIDE SEQUENCE</scope>
    <source>
        <strain evidence="2">HLG_WM_MAG_07</strain>
    </source>
</reference>
<keyword evidence="1" id="KW-1133">Transmembrane helix</keyword>
<organism evidence="2">
    <name type="scientific">uncultured Thiotrichaceae bacterium</name>
    <dbReference type="NCBI Taxonomy" id="298394"/>
    <lineage>
        <taxon>Bacteria</taxon>
        <taxon>Pseudomonadati</taxon>
        <taxon>Pseudomonadota</taxon>
        <taxon>Gammaproteobacteria</taxon>
        <taxon>Thiotrichales</taxon>
        <taxon>Thiotrichaceae</taxon>
        <taxon>environmental samples</taxon>
    </lineage>
</organism>
<keyword evidence="1" id="KW-0472">Membrane</keyword>
<accession>A0A6S6TW13</accession>
<dbReference type="InterPro" id="IPR007462">
    <property type="entry name" value="COV1-like"/>
</dbReference>
<proteinExistence type="predicted"/>
<keyword evidence="1" id="KW-0812">Transmembrane</keyword>
<dbReference type="PANTHER" id="PTHR31876">
    <property type="entry name" value="COV-LIKE PROTEIN 1"/>
    <property type="match status" value="1"/>
</dbReference>
<sequence>MLSILRRYIIAGLLVWVPVGITILIIKLFVDLLDRTLLLLPYQLRPENFLGFDIPGLGIFISAFIIITTGFFVTNFIGRRMVNLGENILNRIPLVRSIYSAVKQVTQTILSSDKNSFRQVVLIQYPRKGVWTLAFQTGEAMATFNELTNEQLLTVFIPTTPNPTSGFILMIPEHEVIKLDIDVEDALKFIMSLGVVTPGSKPPTNDSSLSEVIKLKIEAAKNKQK</sequence>
<feature type="transmembrane region" description="Helical" evidence="1">
    <location>
        <begin position="50"/>
        <end position="73"/>
    </location>
</feature>
<dbReference type="PANTHER" id="PTHR31876:SF26">
    <property type="entry name" value="PROTEIN LIKE COV 2"/>
    <property type="match status" value="1"/>
</dbReference>
<dbReference type="AlphaFoldDB" id="A0A6S6TW13"/>